<evidence type="ECO:0000313" key="3">
    <source>
        <dbReference type="Proteomes" id="UP000053989"/>
    </source>
</evidence>
<dbReference type="Gene3D" id="3.30.1520.10">
    <property type="entry name" value="Phox-like domain"/>
    <property type="match status" value="1"/>
</dbReference>
<dbReference type="SUPFAM" id="SSF64268">
    <property type="entry name" value="PX domain"/>
    <property type="match status" value="1"/>
</dbReference>
<dbReference type="PANTHER" id="PTHR47433">
    <property type="entry name" value="VACUOLAR PROTEIN SORTING-ASSOCIATED PROTEIN 17"/>
    <property type="match status" value="1"/>
</dbReference>
<dbReference type="SMART" id="SM00312">
    <property type="entry name" value="PX"/>
    <property type="match status" value="1"/>
</dbReference>
<dbReference type="GO" id="GO:0042147">
    <property type="term" value="P:retrograde transport, endosome to Golgi"/>
    <property type="evidence" value="ECO:0007669"/>
    <property type="project" value="TreeGrafter"/>
</dbReference>
<dbReference type="GO" id="GO:0005768">
    <property type="term" value="C:endosome"/>
    <property type="evidence" value="ECO:0007669"/>
    <property type="project" value="TreeGrafter"/>
</dbReference>
<dbReference type="PANTHER" id="PTHR47433:SF1">
    <property type="entry name" value="VACUOLAR PROTEIN SORTING-ASSOCIATED PROTEIN 17"/>
    <property type="match status" value="1"/>
</dbReference>
<dbReference type="GO" id="GO:0032266">
    <property type="term" value="F:phosphatidylinositol-3-phosphate binding"/>
    <property type="evidence" value="ECO:0007669"/>
    <property type="project" value="TreeGrafter"/>
</dbReference>
<dbReference type="GO" id="GO:0006886">
    <property type="term" value="P:intracellular protein transport"/>
    <property type="evidence" value="ECO:0007669"/>
    <property type="project" value="TreeGrafter"/>
</dbReference>
<evidence type="ECO:0000313" key="2">
    <source>
        <dbReference type="EMBL" id="KIM52105.1"/>
    </source>
</evidence>
<reference evidence="3" key="2">
    <citation type="submission" date="2015-01" db="EMBL/GenBank/DDBJ databases">
        <title>Evolutionary Origins and Diversification of the Mycorrhizal Mutualists.</title>
        <authorList>
            <consortium name="DOE Joint Genome Institute"/>
            <consortium name="Mycorrhizal Genomics Consortium"/>
            <person name="Kohler A."/>
            <person name="Kuo A."/>
            <person name="Nagy L.G."/>
            <person name="Floudas D."/>
            <person name="Copeland A."/>
            <person name="Barry K.W."/>
            <person name="Cichocki N."/>
            <person name="Veneault-Fourrey C."/>
            <person name="LaButti K."/>
            <person name="Lindquist E.A."/>
            <person name="Lipzen A."/>
            <person name="Lundell T."/>
            <person name="Morin E."/>
            <person name="Murat C."/>
            <person name="Riley R."/>
            <person name="Ohm R."/>
            <person name="Sun H."/>
            <person name="Tunlid A."/>
            <person name="Henrissat B."/>
            <person name="Grigoriev I.V."/>
            <person name="Hibbett D.S."/>
            <person name="Martin F."/>
        </authorList>
    </citation>
    <scope>NUCLEOTIDE SEQUENCE [LARGE SCALE GENOMIC DNA]</scope>
    <source>
        <strain evidence="3">Foug A</strain>
    </source>
</reference>
<proteinExistence type="predicted"/>
<organism evidence="2 3">
    <name type="scientific">Scleroderma citrinum Foug A</name>
    <dbReference type="NCBI Taxonomy" id="1036808"/>
    <lineage>
        <taxon>Eukaryota</taxon>
        <taxon>Fungi</taxon>
        <taxon>Dikarya</taxon>
        <taxon>Basidiomycota</taxon>
        <taxon>Agaricomycotina</taxon>
        <taxon>Agaricomycetes</taxon>
        <taxon>Agaricomycetidae</taxon>
        <taxon>Boletales</taxon>
        <taxon>Sclerodermatineae</taxon>
        <taxon>Sclerodermataceae</taxon>
        <taxon>Scleroderma</taxon>
    </lineage>
</organism>
<name>A0A0C3CU98_9AGAM</name>
<dbReference type="GO" id="GO:0030905">
    <property type="term" value="C:retromer, tubulation complex"/>
    <property type="evidence" value="ECO:0007669"/>
    <property type="project" value="TreeGrafter"/>
</dbReference>
<dbReference type="EMBL" id="KN822224">
    <property type="protein sequence ID" value="KIM52105.1"/>
    <property type="molecule type" value="Genomic_DNA"/>
</dbReference>
<dbReference type="InterPro" id="IPR036871">
    <property type="entry name" value="PX_dom_sf"/>
</dbReference>
<dbReference type="InterPro" id="IPR001683">
    <property type="entry name" value="PX_dom"/>
</dbReference>
<dbReference type="STRING" id="1036808.A0A0C3CU98"/>
<dbReference type="Proteomes" id="UP000053989">
    <property type="component" value="Unassembled WGS sequence"/>
</dbReference>
<dbReference type="Pfam" id="PF00787">
    <property type="entry name" value="PX"/>
    <property type="match status" value="1"/>
</dbReference>
<dbReference type="InterPro" id="IPR053055">
    <property type="entry name" value="VPS17"/>
</dbReference>
<dbReference type="InParanoid" id="A0A0C3CU98"/>
<dbReference type="AlphaFoldDB" id="A0A0C3CU98"/>
<reference evidence="2 3" key="1">
    <citation type="submission" date="2014-04" db="EMBL/GenBank/DDBJ databases">
        <authorList>
            <consortium name="DOE Joint Genome Institute"/>
            <person name="Kuo A."/>
            <person name="Kohler A."/>
            <person name="Nagy L.G."/>
            <person name="Floudas D."/>
            <person name="Copeland A."/>
            <person name="Barry K.W."/>
            <person name="Cichocki N."/>
            <person name="Veneault-Fourrey C."/>
            <person name="LaButti K."/>
            <person name="Lindquist E.A."/>
            <person name="Lipzen A."/>
            <person name="Lundell T."/>
            <person name="Morin E."/>
            <person name="Murat C."/>
            <person name="Sun H."/>
            <person name="Tunlid A."/>
            <person name="Henrissat B."/>
            <person name="Grigoriev I.V."/>
            <person name="Hibbett D.S."/>
            <person name="Martin F."/>
            <person name="Nordberg H.P."/>
            <person name="Cantor M.N."/>
            <person name="Hua S.X."/>
        </authorList>
    </citation>
    <scope>NUCLEOTIDE SEQUENCE [LARGE SCALE GENOMIC DNA]</scope>
    <source>
        <strain evidence="2 3">Foug A</strain>
    </source>
</reference>
<dbReference type="OrthoDB" id="9976382at2759"/>
<protein>
    <recommendedName>
        <fullName evidence="1">PX domain-containing protein</fullName>
    </recommendedName>
</protein>
<gene>
    <name evidence="2" type="ORF">SCLCIDRAFT_18269</name>
</gene>
<dbReference type="HOGENOM" id="CLU_1247969_0_0_1"/>
<accession>A0A0C3CU98</accession>
<evidence type="ECO:0000259" key="1">
    <source>
        <dbReference type="SMART" id="SM00312"/>
    </source>
</evidence>
<dbReference type="GO" id="GO:0005829">
    <property type="term" value="C:cytosol"/>
    <property type="evidence" value="ECO:0007669"/>
    <property type="project" value="GOC"/>
</dbReference>
<keyword evidence="3" id="KW-1185">Reference proteome</keyword>
<feature type="domain" description="PX" evidence="1">
    <location>
        <begin position="75"/>
        <end position="185"/>
    </location>
</feature>
<sequence length="230" mass="26479">MFDPLSSTVLIFANGESNSAPPWLTTLHKPNSPIPNLRYGPYGREPRIYGQPEPGLISSQTTTSSNGIKFEKKEPYLQVWITGMDCNRRDILVKFDAQTNLSNFMGTAYHNVSRSYYEFQQFYEALLNSCLHTIIPALPLAQTSALMDEEDDCLMRIMLQQWLTRICEDPIVMHDKDLRLFIDSDFGYQPILHPRVPDEDEVLQHTHFELMKLETQFFNAAKAIDKLTIT</sequence>